<dbReference type="InterPro" id="IPR002563">
    <property type="entry name" value="Flavin_Rdtase-like_dom"/>
</dbReference>
<dbReference type="InterPro" id="IPR012349">
    <property type="entry name" value="Split_barrel_FMN-bd"/>
</dbReference>
<proteinExistence type="predicted"/>
<organism evidence="3 4">
    <name type="scientific">Natribacillus halophilus</name>
    <dbReference type="NCBI Taxonomy" id="549003"/>
    <lineage>
        <taxon>Bacteria</taxon>
        <taxon>Bacillati</taxon>
        <taxon>Bacillota</taxon>
        <taxon>Bacilli</taxon>
        <taxon>Bacillales</taxon>
        <taxon>Bacillaceae</taxon>
        <taxon>Natribacillus</taxon>
    </lineage>
</organism>
<reference evidence="3 4" key="1">
    <citation type="submission" date="2016-10" db="EMBL/GenBank/DDBJ databases">
        <authorList>
            <person name="de Groot N.N."/>
        </authorList>
    </citation>
    <scope>NUCLEOTIDE SEQUENCE [LARGE SCALE GENOMIC DNA]</scope>
    <source>
        <strain evidence="3 4">DSM 21771</strain>
    </source>
</reference>
<protein>
    <submittedName>
        <fullName evidence="3">NADH-FMN oxidoreductase RutF, flavin reductase (DIM6/NTAB) family</fullName>
    </submittedName>
</protein>
<dbReference type="Gene3D" id="2.30.110.10">
    <property type="entry name" value="Electron Transport, Fmn-binding Protein, Chain A"/>
    <property type="match status" value="1"/>
</dbReference>
<dbReference type="Pfam" id="PF01613">
    <property type="entry name" value="Flavin_Reduct"/>
    <property type="match status" value="1"/>
</dbReference>
<dbReference type="Proteomes" id="UP000198853">
    <property type="component" value="Unassembled WGS sequence"/>
</dbReference>
<dbReference type="PANTHER" id="PTHR30466:SF1">
    <property type="entry name" value="FMN REDUCTASE (NADH) RUTF"/>
    <property type="match status" value="1"/>
</dbReference>
<dbReference type="AlphaFoldDB" id="A0A1G8MWI6"/>
<gene>
    <name evidence="3" type="ORF">SAMN04488123_10568</name>
</gene>
<name>A0A1G8MWI6_9BACI</name>
<dbReference type="PANTHER" id="PTHR30466">
    <property type="entry name" value="FLAVIN REDUCTASE"/>
    <property type="match status" value="1"/>
</dbReference>
<feature type="domain" description="Flavin reductase like" evidence="2">
    <location>
        <begin position="10"/>
        <end position="150"/>
    </location>
</feature>
<dbReference type="GO" id="GO:0042602">
    <property type="term" value="F:riboflavin reductase (NADPH) activity"/>
    <property type="evidence" value="ECO:0007669"/>
    <property type="project" value="TreeGrafter"/>
</dbReference>
<sequence length="160" mass="17668">MQDKTFRNAMARFATGVTVITTKVGEDIHGMTANAFMSISLDPKLITVSVDNNATMLEKIKSSGQFTVSFLSEDQQDIAMHFAGQTNEEKDINFDIINDVPAIKDALASIVCDLERSYEVGDHTLFIGEVAEINLTDGNPLTFFKGKYGQYQPVEYADTL</sequence>
<evidence type="ECO:0000259" key="2">
    <source>
        <dbReference type="SMART" id="SM00903"/>
    </source>
</evidence>
<dbReference type="InterPro" id="IPR050268">
    <property type="entry name" value="NADH-dep_flavin_reductase"/>
</dbReference>
<dbReference type="RefSeq" id="WP_090397621.1">
    <property type="nucleotide sequence ID" value="NZ_FNEN01000005.1"/>
</dbReference>
<dbReference type="SMART" id="SM00903">
    <property type="entry name" value="Flavin_Reduct"/>
    <property type="match status" value="1"/>
</dbReference>
<keyword evidence="1" id="KW-0560">Oxidoreductase</keyword>
<dbReference type="EMBL" id="FNEN01000005">
    <property type="protein sequence ID" value="SDI72322.1"/>
    <property type="molecule type" value="Genomic_DNA"/>
</dbReference>
<keyword evidence="4" id="KW-1185">Reference proteome</keyword>
<dbReference type="SUPFAM" id="SSF50475">
    <property type="entry name" value="FMN-binding split barrel"/>
    <property type="match status" value="1"/>
</dbReference>
<evidence type="ECO:0000313" key="3">
    <source>
        <dbReference type="EMBL" id="SDI72322.1"/>
    </source>
</evidence>
<dbReference type="GO" id="GO:0010181">
    <property type="term" value="F:FMN binding"/>
    <property type="evidence" value="ECO:0007669"/>
    <property type="project" value="InterPro"/>
</dbReference>
<evidence type="ECO:0000313" key="4">
    <source>
        <dbReference type="Proteomes" id="UP000198853"/>
    </source>
</evidence>
<evidence type="ECO:0000256" key="1">
    <source>
        <dbReference type="ARBA" id="ARBA00023002"/>
    </source>
</evidence>
<accession>A0A1G8MWI6</accession>
<dbReference type="OrthoDB" id="9792858at2"/>